<protein>
    <recommendedName>
        <fullName evidence="1">Aminotransferase-like plant mobile domain-containing protein</fullName>
    </recommendedName>
</protein>
<dbReference type="InterPro" id="IPR044824">
    <property type="entry name" value="MAIN-like"/>
</dbReference>
<dbReference type="PANTHER" id="PTHR46033">
    <property type="entry name" value="PROTEIN MAIN-LIKE 2"/>
    <property type="match status" value="1"/>
</dbReference>
<dbReference type="AlphaFoldDB" id="A0A0A9HSR9"/>
<organism evidence="2">
    <name type="scientific">Arundo donax</name>
    <name type="common">Giant reed</name>
    <name type="synonym">Donax arundinaceus</name>
    <dbReference type="NCBI Taxonomy" id="35708"/>
    <lineage>
        <taxon>Eukaryota</taxon>
        <taxon>Viridiplantae</taxon>
        <taxon>Streptophyta</taxon>
        <taxon>Embryophyta</taxon>
        <taxon>Tracheophyta</taxon>
        <taxon>Spermatophyta</taxon>
        <taxon>Magnoliopsida</taxon>
        <taxon>Liliopsida</taxon>
        <taxon>Poales</taxon>
        <taxon>Poaceae</taxon>
        <taxon>PACMAD clade</taxon>
        <taxon>Arundinoideae</taxon>
        <taxon>Arundineae</taxon>
        <taxon>Arundo</taxon>
    </lineage>
</organism>
<accession>A0A0A9HSR9</accession>
<dbReference type="InterPro" id="IPR019557">
    <property type="entry name" value="AminoTfrase-like_pln_mobile"/>
</dbReference>
<reference evidence="2" key="1">
    <citation type="submission" date="2014-09" db="EMBL/GenBank/DDBJ databases">
        <authorList>
            <person name="Magalhaes I.L.F."/>
            <person name="Oliveira U."/>
            <person name="Santos F.R."/>
            <person name="Vidigal T.H.D.A."/>
            <person name="Brescovit A.D."/>
            <person name="Santos A.J."/>
        </authorList>
    </citation>
    <scope>NUCLEOTIDE SEQUENCE</scope>
    <source>
        <tissue evidence="2">Shoot tissue taken approximately 20 cm above the soil surface</tissue>
    </source>
</reference>
<evidence type="ECO:0000259" key="1">
    <source>
        <dbReference type="Pfam" id="PF10536"/>
    </source>
</evidence>
<sequence>MDRPTMATLWCRHHRWAHQQVKKTYSEFIMELDRLRPEDIIWEPYADEAMQSQALFELSSLCTHDQTYWLTKMAMVFDIFAESHCPHRVMRQFGDRLTFYIRWSSTPTQSSDAWSQGYS</sequence>
<name>A0A0A9HSR9_ARUDO</name>
<dbReference type="GO" id="GO:0010073">
    <property type="term" value="P:meristem maintenance"/>
    <property type="evidence" value="ECO:0007669"/>
    <property type="project" value="InterPro"/>
</dbReference>
<dbReference type="PANTHER" id="PTHR46033:SF78">
    <property type="entry name" value="OS06G0232700 PROTEIN"/>
    <property type="match status" value="1"/>
</dbReference>
<reference evidence="2" key="2">
    <citation type="journal article" date="2015" name="Data Brief">
        <title>Shoot transcriptome of the giant reed, Arundo donax.</title>
        <authorList>
            <person name="Barrero R.A."/>
            <person name="Guerrero F.D."/>
            <person name="Moolhuijzen P."/>
            <person name="Goolsby J.A."/>
            <person name="Tidwell J."/>
            <person name="Bellgard S.E."/>
            <person name="Bellgard M.I."/>
        </authorList>
    </citation>
    <scope>NUCLEOTIDE SEQUENCE</scope>
    <source>
        <tissue evidence="2">Shoot tissue taken approximately 20 cm above the soil surface</tissue>
    </source>
</reference>
<evidence type="ECO:0000313" key="2">
    <source>
        <dbReference type="EMBL" id="JAE35963.1"/>
    </source>
</evidence>
<dbReference type="Pfam" id="PF10536">
    <property type="entry name" value="PMD"/>
    <property type="match status" value="1"/>
</dbReference>
<feature type="domain" description="Aminotransferase-like plant mobile" evidence="1">
    <location>
        <begin position="8"/>
        <end position="95"/>
    </location>
</feature>
<dbReference type="EMBL" id="GBRH01161933">
    <property type="protein sequence ID" value="JAE35963.1"/>
    <property type="molecule type" value="Transcribed_RNA"/>
</dbReference>
<proteinExistence type="predicted"/>